<name>A0A6A0HD24_HYAAZ</name>
<keyword evidence="4 8" id="KW-0732">Signal</keyword>
<keyword evidence="6" id="KW-0143">Chaperone</keyword>
<reference evidence="9" key="2">
    <citation type="journal article" date="2018" name="Environ. Sci. Technol.">
        <title>The Toxicogenome of Hyalella azteca: A Model for Sediment Ecotoxicology and Evolutionary Toxicology.</title>
        <authorList>
            <person name="Poynton H.C."/>
            <person name="Hasenbein S."/>
            <person name="Benoit J.B."/>
            <person name="Sepulveda M.S."/>
            <person name="Poelchau M.F."/>
            <person name="Hughes D.S.T."/>
            <person name="Murali S.C."/>
            <person name="Chen S."/>
            <person name="Glastad K.M."/>
            <person name="Goodisman M.A.D."/>
            <person name="Werren J.H."/>
            <person name="Vineis J.H."/>
            <person name="Bowen J.L."/>
            <person name="Friedrich M."/>
            <person name="Jones J."/>
            <person name="Robertson H.M."/>
            <person name="Feyereisen R."/>
            <person name="Mechler-Hickson A."/>
            <person name="Mathers N."/>
            <person name="Lee C.E."/>
            <person name="Colbourne J.K."/>
            <person name="Biales A."/>
            <person name="Johnston J.S."/>
            <person name="Wellborn G.A."/>
            <person name="Rosendale A.J."/>
            <person name="Cridge A.G."/>
            <person name="Munoz-Torres M.C."/>
            <person name="Bain P.A."/>
            <person name="Manny A.R."/>
            <person name="Major K.M."/>
            <person name="Lambert F.N."/>
            <person name="Vulpe C.D."/>
            <person name="Tuck P."/>
            <person name="Blalock B.J."/>
            <person name="Lin Y.Y."/>
            <person name="Smith M.E."/>
            <person name="Ochoa-Acuna H."/>
            <person name="Chen M.M."/>
            <person name="Childers C.P."/>
            <person name="Qu J."/>
            <person name="Dugan S."/>
            <person name="Lee S.L."/>
            <person name="Chao H."/>
            <person name="Dinh H."/>
            <person name="Han Y."/>
            <person name="Doddapaneni H."/>
            <person name="Worley K.C."/>
            <person name="Muzny D.M."/>
            <person name="Gibbs R.A."/>
            <person name="Richards S."/>
        </authorList>
    </citation>
    <scope>NUCLEOTIDE SEQUENCE</scope>
    <source>
        <strain evidence="9">HAZT.00-mixed</strain>
        <tissue evidence="9">Whole organism</tissue>
    </source>
</reference>
<proteinExistence type="inferred from homology"/>
<evidence type="ECO:0000256" key="1">
    <source>
        <dbReference type="ARBA" id="ARBA00004240"/>
    </source>
</evidence>
<evidence type="ECO:0000313" key="9">
    <source>
        <dbReference type="EMBL" id="KAA0203632.1"/>
    </source>
</evidence>
<dbReference type="InterPro" id="IPR019330">
    <property type="entry name" value="MESD"/>
</dbReference>
<feature type="signal peptide" evidence="8">
    <location>
        <begin position="1"/>
        <end position="20"/>
    </location>
</feature>
<accession>A0A6A0HD24</accession>
<sequence>MATAGLYFIVFLALVGCVNCRKHEGAEKPEWAKKDIRDYNDADLERLLDQWEEDEEPLEPDELPEHLRPQPQFQFDPTALNDPEQLLKASKKGRSLMMFVKVKSKYSKNEVEEITKLWQGSLHNNHVQAERYMVDDQRAIFMFGDGSQAWDAKDFLVQQEQLEDCTIDNK</sequence>
<evidence type="ECO:0000256" key="4">
    <source>
        <dbReference type="ARBA" id="ARBA00022729"/>
    </source>
</evidence>
<reference evidence="9" key="3">
    <citation type="submission" date="2019-06" db="EMBL/GenBank/DDBJ databases">
        <authorList>
            <person name="Poynton C."/>
            <person name="Hasenbein S."/>
            <person name="Benoit J.B."/>
            <person name="Sepulveda M.S."/>
            <person name="Poelchau M.F."/>
            <person name="Murali S.C."/>
            <person name="Chen S."/>
            <person name="Glastad K.M."/>
            <person name="Werren J.H."/>
            <person name="Vineis J.H."/>
            <person name="Bowen J.L."/>
            <person name="Friedrich M."/>
            <person name="Jones J."/>
            <person name="Robertson H.M."/>
            <person name="Feyereisen R."/>
            <person name="Mechler-Hickson A."/>
            <person name="Mathers N."/>
            <person name="Lee C.E."/>
            <person name="Colbourne J.K."/>
            <person name="Biales A."/>
            <person name="Johnston J.S."/>
            <person name="Wellborn G.A."/>
            <person name="Rosendale A.J."/>
            <person name="Cridge A.G."/>
            <person name="Munoz-Torres M.C."/>
            <person name="Bain P.A."/>
            <person name="Manny A.R."/>
            <person name="Major K.M."/>
            <person name="Lambert F.N."/>
            <person name="Vulpe C.D."/>
            <person name="Tuck P."/>
            <person name="Blalock B.J."/>
            <person name="Lin Y.-Y."/>
            <person name="Smith M.E."/>
            <person name="Ochoa-Acuna H."/>
            <person name="Chen M.-J.M."/>
            <person name="Childers C.P."/>
            <person name="Qu J."/>
            <person name="Dugan S."/>
            <person name="Lee S.L."/>
            <person name="Chao H."/>
            <person name="Dinh H."/>
            <person name="Han Y."/>
            <person name="Doddapaneni H."/>
            <person name="Worley K.C."/>
            <person name="Muzny D.M."/>
            <person name="Gibbs R.A."/>
            <person name="Richards S."/>
        </authorList>
    </citation>
    <scope>NUCLEOTIDE SEQUENCE</scope>
    <source>
        <strain evidence="9">HAZT.00-mixed</strain>
        <tissue evidence="9">Whole organism</tissue>
    </source>
</reference>
<dbReference type="GO" id="GO:0006457">
    <property type="term" value="P:protein folding"/>
    <property type="evidence" value="ECO:0007669"/>
    <property type="project" value="InterPro"/>
</dbReference>
<dbReference type="GO" id="GO:0016055">
    <property type="term" value="P:Wnt signaling pathway"/>
    <property type="evidence" value="ECO:0007669"/>
    <property type="project" value="UniProtKB-KW"/>
</dbReference>
<comment type="similarity">
    <text evidence="2">Belongs to the MESD family.</text>
</comment>
<keyword evidence="5" id="KW-0256">Endoplasmic reticulum</keyword>
<dbReference type="EMBL" id="JQDR03001249">
    <property type="protein sequence ID" value="KAA0203632.1"/>
    <property type="molecule type" value="Genomic_DNA"/>
</dbReference>
<evidence type="ECO:0000256" key="5">
    <source>
        <dbReference type="ARBA" id="ARBA00022824"/>
    </source>
</evidence>
<feature type="compositionally biased region" description="Acidic residues" evidence="7">
    <location>
        <begin position="53"/>
        <end position="62"/>
    </location>
</feature>
<feature type="non-terminal residue" evidence="9">
    <location>
        <position position="170"/>
    </location>
</feature>
<feature type="region of interest" description="Disordered" evidence="7">
    <location>
        <begin position="53"/>
        <end position="75"/>
    </location>
</feature>
<dbReference type="PANTHER" id="PTHR17600">
    <property type="entry name" value="MESODERM DEVELOPMENT CANDIDATE 2"/>
    <property type="match status" value="1"/>
</dbReference>
<protein>
    <recommendedName>
        <fullName evidence="10">Mesoderm development candidate 2</fullName>
    </recommendedName>
</protein>
<comment type="caution">
    <text evidence="9">The sequence shown here is derived from an EMBL/GenBank/DDBJ whole genome shotgun (WGS) entry which is preliminary data.</text>
</comment>
<evidence type="ECO:0000256" key="3">
    <source>
        <dbReference type="ARBA" id="ARBA00022687"/>
    </source>
</evidence>
<dbReference type="PANTHER" id="PTHR17600:SF2">
    <property type="entry name" value="LRP CHAPERONE MESD"/>
    <property type="match status" value="1"/>
</dbReference>
<dbReference type="Gene3D" id="6.10.250.640">
    <property type="match status" value="1"/>
</dbReference>
<dbReference type="Pfam" id="PF10185">
    <property type="entry name" value="Mesd"/>
    <property type="match status" value="1"/>
</dbReference>
<gene>
    <name evidence="9" type="ORF">HAZT_HAZT004803</name>
</gene>
<dbReference type="Proteomes" id="UP000711488">
    <property type="component" value="Unassembled WGS sequence"/>
</dbReference>
<evidence type="ECO:0000256" key="2">
    <source>
        <dbReference type="ARBA" id="ARBA00011068"/>
    </source>
</evidence>
<dbReference type="GO" id="GO:0005783">
    <property type="term" value="C:endoplasmic reticulum"/>
    <property type="evidence" value="ECO:0007669"/>
    <property type="project" value="UniProtKB-SubCell"/>
</dbReference>
<dbReference type="AlphaFoldDB" id="A0A6A0HD24"/>
<dbReference type="Gene3D" id="3.30.70.260">
    <property type="match status" value="1"/>
</dbReference>
<reference evidence="9" key="1">
    <citation type="submission" date="2014-08" db="EMBL/GenBank/DDBJ databases">
        <authorList>
            <person name="Murali S."/>
            <person name="Richards S."/>
            <person name="Bandaranaike D."/>
            <person name="Bellair M."/>
            <person name="Blankenburg K."/>
            <person name="Chao H."/>
            <person name="Dinh H."/>
            <person name="Doddapaneni H."/>
            <person name="Dugan-Rocha S."/>
            <person name="Elkadiri S."/>
            <person name="Gnanaolivu R."/>
            <person name="Hughes D."/>
            <person name="Lee S."/>
            <person name="Li M."/>
            <person name="Ming W."/>
            <person name="Munidasa M."/>
            <person name="Muniz J."/>
            <person name="Nguyen L."/>
            <person name="Osuji N."/>
            <person name="Pu L.-L."/>
            <person name="Puazo M."/>
            <person name="Skinner E."/>
            <person name="Qu C."/>
            <person name="Quiroz J."/>
            <person name="Raj R."/>
            <person name="Weissenberger G."/>
            <person name="Xin Y."/>
            <person name="Zou X."/>
            <person name="Han Y."/>
            <person name="Worley K."/>
            <person name="Muzny D."/>
            <person name="Gibbs R."/>
        </authorList>
    </citation>
    <scope>NUCLEOTIDE SEQUENCE</scope>
    <source>
        <strain evidence="9">HAZT.00-mixed</strain>
        <tissue evidence="9">Whole organism</tissue>
    </source>
</reference>
<keyword evidence="3" id="KW-0879">Wnt signaling pathway</keyword>
<evidence type="ECO:0000256" key="6">
    <source>
        <dbReference type="ARBA" id="ARBA00023186"/>
    </source>
</evidence>
<organism evidence="9">
    <name type="scientific">Hyalella azteca</name>
    <name type="common">Amphipod</name>
    <dbReference type="NCBI Taxonomy" id="294128"/>
    <lineage>
        <taxon>Eukaryota</taxon>
        <taxon>Metazoa</taxon>
        <taxon>Ecdysozoa</taxon>
        <taxon>Arthropoda</taxon>
        <taxon>Crustacea</taxon>
        <taxon>Multicrustacea</taxon>
        <taxon>Malacostraca</taxon>
        <taxon>Eumalacostraca</taxon>
        <taxon>Peracarida</taxon>
        <taxon>Amphipoda</taxon>
        <taxon>Senticaudata</taxon>
        <taxon>Talitrida</taxon>
        <taxon>Talitroidea</taxon>
        <taxon>Hyalellidae</taxon>
        <taxon>Hyalella</taxon>
    </lineage>
</organism>
<evidence type="ECO:0008006" key="10">
    <source>
        <dbReference type="Google" id="ProtNLM"/>
    </source>
</evidence>
<comment type="subcellular location">
    <subcellularLocation>
        <location evidence="1">Endoplasmic reticulum</location>
    </subcellularLocation>
</comment>
<evidence type="ECO:0000256" key="8">
    <source>
        <dbReference type="SAM" id="SignalP"/>
    </source>
</evidence>
<evidence type="ECO:0000256" key="7">
    <source>
        <dbReference type="SAM" id="MobiDB-lite"/>
    </source>
</evidence>
<feature type="chain" id="PRO_5025584480" description="Mesoderm development candidate 2" evidence="8">
    <location>
        <begin position="21"/>
        <end position="170"/>
    </location>
</feature>